<evidence type="ECO:0000256" key="1">
    <source>
        <dbReference type="SAM" id="Phobius"/>
    </source>
</evidence>
<reference evidence="2" key="1">
    <citation type="journal article" date="2021" name="PeerJ">
        <title>Extensive microbial diversity within the chicken gut microbiome revealed by metagenomics and culture.</title>
        <authorList>
            <person name="Gilroy R."/>
            <person name="Ravi A."/>
            <person name="Getino M."/>
            <person name="Pursley I."/>
            <person name="Horton D.L."/>
            <person name="Alikhan N.F."/>
            <person name="Baker D."/>
            <person name="Gharbi K."/>
            <person name="Hall N."/>
            <person name="Watson M."/>
            <person name="Adriaenssens E.M."/>
            <person name="Foster-Nyarko E."/>
            <person name="Jarju S."/>
            <person name="Secka A."/>
            <person name="Antonio M."/>
            <person name="Oren A."/>
            <person name="Chaudhuri R.R."/>
            <person name="La Ragione R."/>
            <person name="Hildebrand F."/>
            <person name="Pallen M.J."/>
        </authorList>
    </citation>
    <scope>NUCLEOTIDE SEQUENCE</scope>
    <source>
        <strain evidence="2">CHK121-7720</strain>
    </source>
</reference>
<evidence type="ECO:0000313" key="3">
    <source>
        <dbReference type="Proteomes" id="UP000757103"/>
    </source>
</evidence>
<dbReference type="EMBL" id="DYUD01000011">
    <property type="protein sequence ID" value="HJG88475.1"/>
    <property type="molecule type" value="Genomic_DNA"/>
</dbReference>
<organism evidence="2 3">
    <name type="scientific">Barnesiella viscericola</name>
    <dbReference type="NCBI Taxonomy" id="397865"/>
    <lineage>
        <taxon>Bacteria</taxon>
        <taxon>Pseudomonadati</taxon>
        <taxon>Bacteroidota</taxon>
        <taxon>Bacteroidia</taxon>
        <taxon>Bacteroidales</taxon>
        <taxon>Barnesiellaceae</taxon>
        <taxon>Barnesiella</taxon>
    </lineage>
</organism>
<name>A0A921SU12_9BACT</name>
<keyword evidence="1" id="KW-0472">Membrane</keyword>
<sequence>MRKYNVFRISCIALLWLFCAVTLIWSRGIDGQVVFAVIASGIIVFVPLYKRWKQESKGK</sequence>
<accession>A0A921SU12</accession>
<keyword evidence="1" id="KW-1133">Transmembrane helix</keyword>
<gene>
    <name evidence="2" type="ORF">K8U91_03210</name>
</gene>
<dbReference type="Proteomes" id="UP000757103">
    <property type="component" value="Unassembled WGS sequence"/>
</dbReference>
<reference evidence="2" key="2">
    <citation type="submission" date="2021-09" db="EMBL/GenBank/DDBJ databases">
        <authorList>
            <person name="Gilroy R."/>
        </authorList>
    </citation>
    <scope>NUCLEOTIDE SEQUENCE</scope>
    <source>
        <strain evidence="2">CHK121-7720</strain>
    </source>
</reference>
<proteinExistence type="predicted"/>
<evidence type="ECO:0000313" key="2">
    <source>
        <dbReference type="EMBL" id="HJG88475.1"/>
    </source>
</evidence>
<protein>
    <submittedName>
        <fullName evidence="2">Uncharacterized protein</fullName>
    </submittedName>
</protein>
<dbReference type="AlphaFoldDB" id="A0A921SU12"/>
<dbReference type="RefSeq" id="WP_272960877.1">
    <property type="nucleotide sequence ID" value="NZ_CAKMIC010000005.1"/>
</dbReference>
<comment type="caution">
    <text evidence="2">The sequence shown here is derived from an EMBL/GenBank/DDBJ whole genome shotgun (WGS) entry which is preliminary data.</text>
</comment>
<keyword evidence="1" id="KW-0812">Transmembrane</keyword>
<feature type="transmembrane region" description="Helical" evidence="1">
    <location>
        <begin position="31"/>
        <end position="49"/>
    </location>
</feature>
<feature type="transmembrane region" description="Helical" evidence="1">
    <location>
        <begin position="7"/>
        <end position="25"/>
    </location>
</feature>